<evidence type="ECO:0000313" key="2">
    <source>
        <dbReference type="EMBL" id="QQE86918.1"/>
    </source>
</evidence>
<organism evidence="2 3">
    <name type="scientific">Azotobacter chroococcum</name>
    <dbReference type="NCBI Taxonomy" id="353"/>
    <lineage>
        <taxon>Bacteria</taxon>
        <taxon>Pseudomonadati</taxon>
        <taxon>Pseudomonadota</taxon>
        <taxon>Gammaproteobacteria</taxon>
        <taxon>Pseudomonadales</taxon>
        <taxon>Pseudomonadaceae</taxon>
        <taxon>Azotobacter</taxon>
    </lineage>
</organism>
<proteinExistence type="predicted"/>
<dbReference type="EMBL" id="CP066310">
    <property type="protein sequence ID" value="QQE86918.1"/>
    <property type="molecule type" value="Genomic_DNA"/>
</dbReference>
<keyword evidence="1" id="KW-0812">Transmembrane</keyword>
<feature type="transmembrane region" description="Helical" evidence="1">
    <location>
        <begin position="371"/>
        <end position="394"/>
    </location>
</feature>
<reference evidence="2 3" key="1">
    <citation type="submission" date="2020-12" db="EMBL/GenBank/DDBJ databases">
        <title>Genomic Analysis and Response surface optimization of nitrogen-fixing conditions for A. chroococcum strain HR1, Isolation from rhizosphere soil.</title>
        <authorList>
            <person name="Li J."/>
            <person name="Yang H."/>
            <person name="Liu H."/>
            <person name="Wang C."/>
            <person name="Tian Y."/>
            <person name="Lu X.Y."/>
        </authorList>
    </citation>
    <scope>NUCLEOTIDE SEQUENCE [LARGE SCALE GENOMIC DNA]</scope>
    <source>
        <strain evidence="2 3">HR1</strain>
    </source>
</reference>
<feature type="transmembrane region" description="Helical" evidence="1">
    <location>
        <begin position="340"/>
        <end position="365"/>
    </location>
</feature>
<dbReference type="Proteomes" id="UP000596192">
    <property type="component" value="Chromosome"/>
</dbReference>
<keyword evidence="1" id="KW-1133">Transmembrane helix</keyword>
<sequence length="587" mass="61591">MAEKQYPLNIIIRAVDQVTRPLRGMLGRIGQATGGIRDRLLDLSNRSGLPVLVQSFRNVGTAVGDLAKRVATVGVGIAAMATAASAAIIGIGASVAEAGGEVRKFSARLGVPVETLQELQYATKAYGVENDALLDGLKELSLRADEYAVTGGGSAEEAFKRIGLSDEQIKATMGNTEALFDLVLTQLRKVDNVAKRQRLVDELFGGQGGEQLAEFVSVSAERVAQLRGEARELGVVLSSETVKAASDFNAQLSVFQASLIGVKNTIAAAVLPELAKLGQQFSKILVQYRPRIEAFAKDFADKLPQRLDQMVGLFRDLYAGIQPVVQAAGWLVDTFGGANVVLGVLGAMIGGWLLTSIYALGTAIYGLGTAILATPIGWIVAGLAAVAAAGYLLVRNWDQISAWWTQKFEDVRAAFQDNFLLGLLAAWREYNPVALIMEAFNGLVKYFTGWDIAAILSEKISAAAQAVKGALPDWMRGLLGIEGGAMAPAAGAAETTGAATAASGIGREAAAPAAGATETTGTAAAATDIGRRSAEIGREAAATVRNEPQEVLVRVDMNNLPPGTRVQTQGSRGAQFDTNLGYAMAAP</sequence>
<accession>A0AAP9YA57</accession>
<dbReference type="AlphaFoldDB" id="A0AAP9YA57"/>
<name>A0AAP9YA57_9GAMM</name>
<dbReference type="RefSeq" id="WP_198866049.1">
    <property type="nucleotide sequence ID" value="NZ_CP066310.1"/>
</dbReference>
<keyword evidence="1" id="KW-0472">Membrane</keyword>
<evidence type="ECO:0000256" key="1">
    <source>
        <dbReference type="SAM" id="Phobius"/>
    </source>
</evidence>
<protein>
    <recommendedName>
        <fullName evidence="4">Phage tail tape measure protein</fullName>
    </recommendedName>
</protein>
<gene>
    <name evidence="2" type="ORF">GKQ51_11255</name>
</gene>
<evidence type="ECO:0008006" key="4">
    <source>
        <dbReference type="Google" id="ProtNLM"/>
    </source>
</evidence>
<evidence type="ECO:0000313" key="3">
    <source>
        <dbReference type="Proteomes" id="UP000596192"/>
    </source>
</evidence>